<proteinExistence type="predicted"/>
<evidence type="ECO:0000313" key="1">
    <source>
        <dbReference type="EMBL" id="KAK0435751.1"/>
    </source>
</evidence>
<name>A0AA39MI61_9AGAR</name>
<gene>
    <name evidence="1" type="ORF">EV421DRAFT_1740014</name>
</gene>
<organism evidence="1 2">
    <name type="scientific">Armillaria borealis</name>
    <dbReference type="NCBI Taxonomy" id="47425"/>
    <lineage>
        <taxon>Eukaryota</taxon>
        <taxon>Fungi</taxon>
        <taxon>Dikarya</taxon>
        <taxon>Basidiomycota</taxon>
        <taxon>Agaricomycotina</taxon>
        <taxon>Agaricomycetes</taxon>
        <taxon>Agaricomycetidae</taxon>
        <taxon>Agaricales</taxon>
        <taxon>Marasmiineae</taxon>
        <taxon>Physalacriaceae</taxon>
        <taxon>Armillaria</taxon>
    </lineage>
</organism>
<dbReference type="EMBL" id="JAUEPT010000060">
    <property type="protein sequence ID" value="KAK0435751.1"/>
    <property type="molecule type" value="Genomic_DNA"/>
</dbReference>
<dbReference type="Proteomes" id="UP001175226">
    <property type="component" value="Unassembled WGS sequence"/>
</dbReference>
<keyword evidence="2" id="KW-1185">Reference proteome</keyword>
<reference evidence="1" key="1">
    <citation type="submission" date="2023-06" db="EMBL/GenBank/DDBJ databases">
        <authorList>
            <consortium name="Lawrence Berkeley National Laboratory"/>
            <person name="Ahrendt S."/>
            <person name="Sahu N."/>
            <person name="Indic B."/>
            <person name="Wong-Bajracharya J."/>
            <person name="Merenyi Z."/>
            <person name="Ke H.-M."/>
            <person name="Monk M."/>
            <person name="Kocsube S."/>
            <person name="Drula E."/>
            <person name="Lipzen A."/>
            <person name="Balint B."/>
            <person name="Henrissat B."/>
            <person name="Andreopoulos B."/>
            <person name="Martin F.M."/>
            <person name="Harder C.B."/>
            <person name="Rigling D."/>
            <person name="Ford K.L."/>
            <person name="Foster G.D."/>
            <person name="Pangilinan J."/>
            <person name="Papanicolaou A."/>
            <person name="Barry K."/>
            <person name="LaButti K."/>
            <person name="Viragh M."/>
            <person name="Koriabine M."/>
            <person name="Yan M."/>
            <person name="Riley R."/>
            <person name="Champramary S."/>
            <person name="Plett K.L."/>
            <person name="Tsai I.J."/>
            <person name="Slot J."/>
            <person name="Sipos G."/>
            <person name="Plett J."/>
            <person name="Nagy L.G."/>
            <person name="Grigoriev I.V."/>
        </authorList>
    </citation>
    <scope>NUCLEOTIDE SEQUENCE</scope>
    <source>
        <strain evidence="1">FPL87.14</strain>
    </source>
</reference>
<dbReference type="AlphaFoldDB" id="A0AA39MI61"/>
<accession>A0AA39MI61</accession>
<protein>
    <submittedName>
        <fullName evidence="1">Uncharacterized protein</fullName>
    </submittedName>
</protein>
<sequence length="292" mass="33522">MSASTHAEIIGFAENDAVPSRPQDMQPLLQREDSADITVQRKLDISDVVPMNFVIMGERSKYYNGNQRSEKQEKFWTAEKDYYGRMVFTAKGDEYQASVLVLHAPRIAVVAQGQYEQSKQDDRKSLYTDTTIAVVQATDRRFRTYMRPIILGGLEIIDKPPFRRVLVGRLTITRVSEQKSGGLFRPGRIRGQGMAVRHGIFGPKNAYQYTPKPMLESELRRRHYTKPFWRDGLQTHVKTGEITDAAWERGGTFGLKKSLDRTFAPRWVHWEESLVCGVYEKSLQKGKDIWGT</sequence>
<evidence type="ECO:0000313" key="2">
    <source>
        <dbReference type="Proteomes" id="UP001175226"/>
    </source>
</evidence>
<comment type="caution">
    <text evidence="1">The sequence shown here is derived from an EMBL/GenBank/DDBJ whole genome shotgun (WGS) entry which is preliminary data.</text>
</comment>